<accession>A0A1Y2E6N3</accession>
<dbReference type="Pfam" id="PF04479">
    <property type="entry name" value="RTA1"/>
    <property type="match status" value="1"/>
</dbReference>
<dbReference type="PANTHER" id="PTHR31465:SF9">
    <property type="entry name" value="SPHINGOID LONG-CHAIN BASE TRANSPORTER RSB1"/>
    <property type="match status" value="1"/>
</dbReference>
<feature type="transmembrane region" description="Helical" evidence="5">
    <location>
        <begin position="126"/>
        <end position="153"/>
    </location>
</feature>
<dbReference type="InterPro" id="IPR007568">
    <property type="entry name" value="RTA1"/>
</dbReference>
<comment type="caution">
    <text evidence="6">The sequence shown here is derived from an EMBL/GenBank/DDBJ whole genome shotgun (WGS) entry which is preliminary data.</text>
</comment>
<feature type="transmembrane region" description="Helical" evidence="5">
    <location>
        <begin position="52"/>
        <end position="73"/>
    </location>
</feature>
<dbReference type="GO" id="GO:0005886">
    <property type="term" value="C:plasma membrane"/>
    <property type="evidence" value="ECO:0007669"/>
    <property type="project" value="TreeGrafter"/>
</dbReference>
<keyword evidence="3 5" id="KW-1133">Transmembrane helix</keyword>
<reference evidence="6 7" key="1">
    <citation type="submission" date="2016-07" db="EMBL/GenBank/DDBJ databases">
        <title>Pervasive Adenine N6-methylation of Active Genes in Fungi.</title>
        <authorList>
            <consortium name="DOE Joint Genome Institute"/>
            <person name="Mondo S.J."/>
            <person name="Dannebaum R.O."/>
            <person name="Kuo R.C."/>
            <person name="Labutti K."/>
            <person name="Haridas S."/>
            <person name="Kuo A."/>
            <person name="Salamov A."/>
            <person name="Ahrendt S.R."/>
            <person name="Lipzen A."/>
            <person name="Sullivan W."/>
            <person name="Andreopoulos W.B."/>
            <person name="Clum A."/>
            <person name="Lindquist E."/>
            <person name="Daum C."/>
            <person name="Ramamoorthy G.K."/>
            <person name="Gryganskyi A."/>
            <person name="Culley D."/>
            <person name="Magnuson J.K."/>
            <person name="James T.Y."/>
            <person name="O'Malley M.A."/>
            <person name="Stajich J.E."/>
            <person name="Spatafora J.W."/>
            <person name="Visel A."/>
            <person name="Grigoriev I.V."/>
        </authorList>
    </citation>
    <scope>NUCLEOTIDE SEQUENCE [LARGE SCALE GENOMIC DNA]</scope>
    <source>
        <strain evidence="6 7">62-1032</strain>
    </source>
</reference>
<gene>
    <name evidence="6" type="ORF">BCR35DRAFT_308393</name>
</gene>
<evidence type="ECO:0000313" key="7">
    <source>
        <dbReference type="Proteomes" id="UP000193467"/>
    </source>
</evidence>
<dbReference type="OrthoDB" id="3358017at2759"/>
<feature type="transmembrane region" description="Helical" evidence="5">
    <location>
        <begin position="165"/>
        <end position="189"/>
    </location>
</feature>
<keyword evidence="7" id="KW-1185">Reference proteome</keyword>
<feature type="transmembrane region" description="Helical" evidence="5">
    <location>
        <begin position="85"/>
        <end position="106"/>
    </location>
</feature>
<keyword evidence="4 5" id="KW-0472">Membrane</keyword>
<feature type="transmembrane region" description="Helical" evidence="5">
    <location>
        <begin position="247"/>
        <end position="267"/>
    </location>
</feature>
<proteinExistence type="predicted"/>
<dbReference type="InParanoid" id="A0A1Y2E6N3"/>
<organism evidence="6 7">
    <name type="scientific">Leucosporidium creatinivorum</name>
    <dbReference type="NCBI Taxonomy" id="106004"/>
    <lineage>
        <taxon>Eukaryota</taxon>
        <taxon>Fungi</taxon>
        <taxon>Dikarya</taxon>
        <taxon>Basidiomycota</taxon>
        <taxon>Pucciniomycotina</taxon>
        <taxon>Microbotryomycetes</taxon>
        <taxon>Leucosporidiales</taxon>
        <taxon>Leucosporidium</taxon>
    </lineage>
</organism>
<keyword evidence="2 5" id="KW-0812">Transmembrane</keyword>
<dbReference type="STRING" id="106004.A0A1Y2E6N3"/>
<evidence type="ECO:0000256" key="1">
    <source>
        <dbReference type="ARBA" id="ARBA00004141"/>
    </source>
</evidence>
<dbReference type="PANTHER" id="PTHR31465">
    <property type="entry name" value="PROTEIN RTA1-RELATED"/>
    <property type="match status" value="1"/>
</dbReference>
<feature type="transmembrane region" description="Helical" evidence="5">
    <location>
        <begin position="25"/>
        <end position="45"/>
    </location>
</feature>
<sequence length="297" mass="32616">MSSQDSASSSSSDLTFNIYGYNPSLPAAIIFIVLFSLISLIQAGYVVRSRIWWLSVLCIGGLGQVIGWSGRLWSAKNVYSLNAFLIQQCCLILAPCFYSATVYGVLGMLIRAIDPNVQYSLLKPSLYLWIFCLADLLAIVVQAVGGAMAALALQDDKESSTGTNIMVAGIAIQLAAMIVFCCLGLHFYYRAKKDPAHRAKKNVAKGRIGLLTFGLTWASVWILVRCIYRVVELAQGWTGYLITHQPFFWGLDTIPMVLCQGVFLFTFPSFCLPDHSTLSTSHDLKVDEKEAAIAESV</sequence>
<dbReference type="AlphaFoldDB" id="A0A1Y2E6N3"/>
<evidence type="ECO:0000256" key="3">
    <source>
        <dbReference type="ARBA" id="ARBA00022989"/>
    </source>
</evidence>
<dbReference type="Proteomes" id="UP000193467">
    <property type="component" value="Unassembled WGS sequence"/>
</dbReference>
<protein>
    <submittedName>
        <fullName evidence="6">RTA1 domain protein</fullName>
    </submittedName>
</protein>
<dbReference type="FunCoup" id="A0A1Y2E6N3">
    <property type="interactions" value="39"/>
</dbReference>
<evidence type="ECO:0000256" key="5">
    <source>
        <dbReference type="SAM" id="Phobius"/>
    </source>
</evidence>
<evidence type="ECO:0000256" key="4">
    <source>
        <dbReference type="ARBA" id="ARBA00023136"/>
    </source>
</evidence>
<name>A0A1Y2E6N3_9BASI</name>
<dbReference type="GO" id="GO:0000324">
    <property type="term" value="C:fungal-type vacuole"/>
    <property type="evidence" value="ECO:0007669"/>
    <property type="project" value="TreeGrafter"/>
</dbReference>
<dbReference type="EMBL" id="MCGR01000061">
    <property type="protein sequence ID" value="ORY66946.1"/>
    <property type="molecule type" value="Genomic_DNA"/>
</dbReference>
<evidence type="ECO:0000313" key="6">
    <source>
        <dbReference type="EMBL" id="ORY66946.1"/>
    </source>
</evidence>
<feature type="transmembrane region" description="Helical" evidence="5">
    <location>
        <begin position="210"/>
        <end position="231"/>
    </location>
</feature>
<comment type="subcellular location">
    <subcellularLocation>
        <location evidence="1">Membrane</location>
        <topology evidence="1">Multi-pass membrane protein</topology>
    </subcellularLocation>
</comment>
<evidence type="ECO:0000256" key="2">
    <source>
        <dbReference type="ARBA" id="ARBA00022692"/>
    </source>
</evidence>